<sequence>MGNDDIRALMPVLAILVCLISAALLWCFLSSCMGMSIRQAASNLWEYSVISARHGGGGRRTFGDEELWEMEHRRRT</sequence>
<evidence type="ECO:0000313" key="2">
    <source>
        <dbReference type="EMBL" id="KAJ3787674.1"/>
    </source>
</evidence>
<dbReference type="AlphaFoldDB" id="A0AA38KBD3"/>
<keyword evidence="1" id="KW-0812">Transmembrane</keyword>
<evidence type="ECO:0000313" key="3">
    <source>
        <dbReference type="Proteomes" id="UP001163798"/>
    </source>
</evidence>
<dbReference type="PROSITE" id="PS51257">
    <property type="entry name" value="PROKAR_LIPOPROTEIN"/>
    <property type="match status" value="1"/>
</dbReference>
<organism evidence="2 3">
    <name type="scientific">Lentinula aff. detonsa</name>
    <dbReference type="NCBI Taxonomy" id="2804958"/>
    <lineage>
        <taxon>Eukaryota</taxon>
        <taxon>Fungi</taxon>
        <taxon>Dikarya</taxon>
        <taxon>Basidiomycota</taxon>
        <taxon>Agaricomycotina</taxon>
        <taxon>Agaricomycetes</taxon>
        <taxon>Agaricomycetidae</taxon>
        <taxon>Agaricales</taxon>
        <taxon>Marasmiineae</taxon>
        <taxon>Omphalotaceae</taxon>
        <taxon>Lentinula</taxon>
    </lineage>
</organism>
<keyword evidence="1" id="KW-0472">Membrane</keyword>
<keyword evidence="1" id="KW-1133">Transmembrane helix</keyword>
<name>A0AA38KBD3_9AGAR</name>
<accession>A0AA38KBD3</accession>
<proteinExistence type="predicted"/>
<dbReference type="Proteomes" id="UP001163798">
    <property type="component" value="Unassembled WGS sequence"/>
</dbReference>
<evidence type="ECO:0000256" key="1">
    <source>
        <dbReference type="SAM" id="Phobius"/>
    </source>
</evidence>
<keyword evidence="3" id="KW-1185">Reference proteome</keyword>
<reference evidence="2" key="1">
    <citation type="submission" date="2022-08" db="EMBL/GenBank/DDBJ databases">
        <authorList>
            <consortium name="DOE Joint Genome Institute"/>
            <person name="Min B."/>
            <person name="Riley R."/>
            <person name="Sierra-Patev S."/>
            <person name="Naranjo-Ortiz M."/>
            <person name="Looney B."/>
            <person name="Konkel Z."/>
            <person name="Slot J.C."/>
            <person name="Sakamoto Y."/>
            <person name="Steenwyk J.L."/>
            <person name="Rokas A."/>
            <person name="Carro J."/>
            <person name="Camarero S."/>
            <person name="Ferreira P."/>
            <person name="Molpeceres G."/>
            <person name="Ruiz-Duenas F.J."/>
            <person name="Serrano A."/>
            <person name="Henrissat B."/>
            <person name="Drula E."/>
            <person name="Hughes K.W."/>
            <person name="Mata J.L."/>
            <person name="Ishikawa N.K."/>
            <person name="Vargas-Isla R."/>
            <person name="Ushijima S."/>
            <person name="Smith C.A."/>
            <person name="Ahrendt S."/>
            <person name="Andreopoulos W."/>
            <person name="He G."/>
            <person name="Labutti K."/>
            <person name="Lipzen A."/>
            <person name="Ng V."/>
            <person name="Sandor L."/>
            <person name="Barry K."/>
            <person name="Martinez A.T."/>
            <person name="Xiao Y."/>
            <person name="Gibbons J.G."/>
            <person name="Terashima K."/>
            <person name="Hibbett D.S."/>
            <person name="Grigoriev I.V."/>
        </authorList>
    </citation>
    <scope>NUCLEOTIDE SEQUENCE</scope>
    <source>
        <strain evidence="2">TFB10291</strain>
    </source>
</reference>
<feature type="transmembrane region" description="Helical" evidence="1">
    <location>
        <begin position="6"/>
        <end position="29"/>
    </location>
</feature>
<protein>
    <submittedName>
        <fullName evidence="2">Uncharacterized protein</fullName>
    </submittedName>
</protein>
<comment type="caution">
    <text evidence="2">The sequence shown here is derived from an EMBL/GenBank/DDBJ whole genome shotgun (WGS) entry which is preliminary data.</text>
</comment>
<dbReference type="EMBL" id="MU793287">
    <property type="protein sequence ID" value="KAJ3787674.1"/>
    <property type="molecule type" value="Genomic_DNA"/>
</dbReference>
<gene>
    <name evidence="2" type="ORF">GGU10DRAFT_348079</name>
</gene>